<comment type="caution">
    <text evidence="2">The sequence shown here is derived from an EMBL/GenBank/DDBJ whole genome shotgun (WGS) entry which is preliminary data.</text>
</comment>
<dbReference type="EMBL" id="JBAWTH010000074">
    <property type="protein sequence ID" value="KAL2279595.1"/>
    <property type="molecule type" value="Genomic_DNA"/>
</dbReference>
<organism evidence="2 3">
    <name type="scientific">Diaporthe vaccinii</name>
    <dbReference type="NCBI Taxonomy" id="105482"/>
    <lineage>
        <taxon>Eukaryota</taxon>
        <taxon>Fungi</taxon>
        <taxon>Dikarya</taxon>
        <taxon>Ascomycota</taxon>
        <taxon>Pezizomycotina</taxon>
        <taxon>Sordariomycetes</taxon>
        <taxon>Sordariomycetidae</taxon>
        <taxon>Diaporthales</taxon>
        <taxon>Diaporthaceae</taxon>
        <taxon>Diaporthe</taxon>
        <taxon>Diaporthe eres species complex</taxon>
    </lineage>
</organism>
<feature type="transmembrane region" description="Helical" evidence="1">
    <location>
        <begin position="97"/>
        <end position="122"/>
    </location>
</feature>
<gene>
    <name evidence="2" type="ORF">FJTKL_13286</name>
</gene>
<evidence type="ECO:0000313" key="2">
    <source>
        <dbReference type="EMBL" id="KAL2279595.1"/>
    </source>
</evidence>
<evidence type="ECO:0008006" key="4">
    <source>
        <dbReference type="Google" id="ProtNLM"/>
    </source>
</evidence>
<keyword evidence="1" id="KW-1133">Transmembrane helix</keyword>
<keyword evidence="1" id="KW-0472">Membrane</keyword>
<feature type="transmembrane region" description="Helical" evidence="1">
    <location>
        <begin position="128"/>
        <end position="157"/>
    </location>
</feature>
<reference evidence="2 3" key="1">
    <citation type="submission" date="2024-03" db="EMBL/GenBank/DDBJ databases">
        <title>A high-quality draft genome sequence of Diaporthe vaccinii, a causative agent of upright dieback and viscid rot disease in cranberry plants.</title>
        <authorList>
            <person name="Sarrasin M."/>
            <person name="Lang B.F."/>
            <person name="Burger G."/>
        </authorList>
    </citation>
    <scope>NUCLEOTIDE SEQUENCE [LARGE SCALE GENOMIC DNA]</scope>
    <source>
        <strain evidence="2 3">IS7</strain>
    </source>
</reference>
<evidence type="ECO:0000256" key="1">
    <source>
        <dbReference type="SAM" id="Phobius"/>
    </source>
</evidence>
<sequence length="163" mass="17867">MLADAALHKRVDVALQGDEKLQGRTTLDEWHENSFPDQIPVSARLYVCASDPTTTKGKEKEQYIMVSKDCCQDRPSLFIPFSCNGLRLFLPSGLGSVCNLGLLFFGPIAHHCGGVIVVFGTASVLIELLFGFFIVFITFTFGLFFGVLLGGGSLCFLRGRRLV</sequence>
<name>A0ABR4EB30_9PEZI</name>
<keyword evidence="1" id="KW-0812">Transmembrane</keyword>
<proteinExistence type="predicted"/>
<protein>
    <recommendedName>
        <fullName evidence="4">Transmembrane protein</fullName>
    </recommendedName>
</protein>
<dbReference type="Proteomes" id="UP001600888">
    <property type="component" value="Unassembled WGS sequence"/>
</dbReference>
<keyword evidence="3" id="KW-1185">Reference proteome</keyword>
<evidence type="ECO:0000313" key="3">
    <source>
        <dbReference type="Proteomes" id="UP001600888"/>
    </source>
</evidence>
<accession>A0ABR4EB30</accession>